<dbReference type="SUPFAM" id="SSF51735">
    <property type="entry name" value="NAD(P)-binding Rossmann-fold domains"/>
    <property type="match status" value="1"/>
</dbReference>
<comment type="similarity">
    <text evidence="1">Belongs to the prephenate/arogenate dehydrogenase family.</text>
</comment>
<dbReference type="InterPro" id="IPR046825">
    <property type="entry name" value="PDH_C"/>
</dbReference>
<dbReference type="OrthoDB" id="9802008at2"/>
<dbReference type="InterPro" id="IPR046826">
    <property type="entry name" value="PDH_N"/>
</dbReference>
<evidence type="ECO:0000313" key="5">
    <source>
        <dbReference type="Proteomes" id="UP000092659"/>
    </source>
</evidence>
<dbReference type="STRING" id="68214.AVL59_29665"/>
<gene>
    <name evidence="4" type="ORF">AVL59_29665</name>
</gene>
<dbReference type="Proteomes" id="UP000092659">
    <property type="component" value="Chromosome"/>
</dbReference>
<feature type="domain" description="Prephenate/arogenate dehydrogenase" evidence="3">
    <location>
        <begin position="2"/>
        <end position="279"/>
    </location>
</feature>
<dbReference type="NCBIfam" id="NF005109">
    <property type="entry name" value="PRK06545.2-1"/>
    <property type="match status" value="1"/>
</dbReference>
<dbReference type="GO" id="GO:0070403">
    <property type="term" value="F:NAD+ binding"/>
    <property type="evidence" value="ECO:0007669"/>
    <property type="project" value="InterPro"/>
</dbReference>
<dbReference type="InterPro" id="IPR036291">
    <property type="entry name" value="NAD(P)-bd_dom_sf"/>
</dbReference>
<evidence type="ECO:0000313" key="4">
    <source>
        <dbReference type="EMBL" id="ANP56874.1"/>
    </source>
</evidence>
<evidence type="ECO:0000256" key="1">
    <source>
        <dbReference type="ARBA" id="ARBA00007964"/>
    </source>
</evidence>
<dbReference type="PROSITE" id="PS51176">
    <property type="entry name" value="PDH_ADH"/>
    <property type="match status" value="1"/>
</dbReference>
<dbReference type="Gene3D" id="3.40.50.720">
    <property type="entry name" value="NAD(P)-binding Rossmann-like Domain"/>
    <property type="match status" value="1"/>
</dbReference>
<accession>A0A1B1BDG8</accession>
<dbReference type="PANTHER" id="PTHR21363">
    <property type="entry name" value="PREPHENATE DEHYDROGENASE"/>
    <property type="match status" value="1"/>
</dbReference>
<dbReference type="SUPFAM" id="SSF48179">
    <property type="entry name" value="6-phosphogluconate dehydrogenase C-terminal domain-like"/>
    <property type="match status" value="1"/>
</dbReference>
<dbReference type="AlphaFoldDB" id="A0A1B1BDG8"/>
<dbReference type="Gene3D" id="1.10.3660.10">
    <property type="entry name" value="6-phosphogluconate dehydrogenase C-terminal like domain"/>
    <property type="match status" value="1"/>
</dbReference>
<dbReference type="InterPro" id="IPR003099">
    <property type="entry name" value="Prephen_DH"/>
</dbReference>
<dbReference type="Pfam" id="PF20463">
    <property type="entry name" value="PDH_C"/>
    <property type="match status" value="1"/>
</dbReference>
<dbReference type="Pfam" id="PF02153">
    <property type="entry name" value="PDH_N"/>
    <property type="match status" value="1"/>
</dbReference>
<sequence length="364" mass="37691">MGTVAVVGTGLIGTSIALALTGQGVTVHLDDHDPAHARTAASLGAGVTETADGPVDLAVIAVPPAHVGRTLRALQRRGVARAYTDVASVKVQPWRDVVALGCDAGTYVGGHPMAGRERSGPLAAQAGLFDGRAWVLSPSRRTGPYALRAATELVHRCGAVPVMMTPGLHDSAVALVSHAPHVVSALMAARLQYATDGELRLAGQGLRDVTRIAGGDPDLWVEILTANSAAVADVLEDLAQDLEGVANALRRSSQAGQDVRREGAELVRHTLRRGQTGHGRLPGKHGGARIPCEAVLVRIGDEPGELARLLDDTRTLGVNIEDVTIQHDAGRSGTVELLVAAGAAEKLACELGRQGWPCEVGEGA</sequence>
<reference evidence="4 5" key="1">
    <citation type="submission" date="2016-06" db="EMBL/GenBank/DDBJ databases">
        <title>Complete genome sequence of Streptomyces griseochromogenes ATCC 14511, the Blasticidin S producer.</title>
        <authorList>
            <person name="Wu L."/>
        </authorList>
    </citation>
    <scope>NUCLEOTIDE SEQUENCE [LARGE SCALE GENOMIC DNA]</scope>
    <source>
        <strain evidence="4 5">ATCC 14511</strain>
    </source>
</reference>
<dbReference type="GO" id="GO:0004665">
    <property type="term" value="F:prephenate dehydrogenase (NADP+) activity"/>
    <property type="evidence" value="ECO:0007669"/>
    <property type="project" value="InterPro"/>
</dbReference>
<dbReference type="GO" id="GO:0008977">
    <property type="term" value="F:prephenate dehydrogenase (NAD+) activity"/>
    <property type="evidence" value="ECO:0007669"/>
    <property type="project" value="InterPro"/>
</dbReference>
<proteinExistence type="inferred from homology"/>
<dbReference type="EMBL" id="CP016279">
    <property type="protein sequence ID" value="ANP56874.1"/>
    <property type="molecule type" value="Genomic_DNA"/>
</dbReference>
<evidence type="ECO:0000259" key="3">
    <source>
        <dbReference type="PROSITE" id="PS51176"/>
    </source>
</evidence>
<name>A0A1B1BDG8_9ACTN</name>
<dbReference type="GO" id="GO:0006571">
    <property type="term" value="P:tyrosine biosynthetic process"/>
    <property type="evidence" value="ECO:0007669"/>
    <property type="project" value="InterPro"/>
</dbReference>
<dbReference type="InterPro" id="IPR050812">
    <property type="entry name" value="Preph/Arog_dehydrog"/>
</dbReference>
<dbReference type="PANTHER" id="PTHR21363:SF0">
    <property type="entry name" value="PREPHENATE DEHYDROGENASE [NADP(+)]"/>
    <property type="match status" value="1"/>
</dbReference>
<dbReference type="InterPro" id="IPR008927">
    <property type="entry name" value="6-PGluconate_DH-like_C_sf"/>
</dbReference>
<protein>
    <submittedName>
        <fullName evidence="4">Prephenate dehydrogenase</fullName>
    </submittedName>
</protein>
<organism evidence="4 5">
    <name type="scientific">Streptomyces griseochromogenes</name>
    <dbReference type="NCBI Taxonomy" id="68214"/>
    <lineage>
        <taxon>Bacteria</taxon>
        <taxon>Bacillati</taxon>
        <taxon>Actinomycetota</taxon>
        <taxon>Actinomycetes</taxon>
        <taxon>Kitasatosporales</taxon>
        <taxon>Streptomycetaceae</taxon>
        <taxon>Streptomyces</taxon>
    </lineage>
</organism>
<dbReference type="NCBIfam" id="NF005112">
    <property type="entry name" value="PRK06545.2-4"/>
    <property type="match status" value="1"/>
</dbReference>
<keyword evidence="2" id="KW-0560">Oxidoreductase</keyword>
<evidence type="ECO:0000256" key="2">
    <source>
        <dbReference type="ARBA" id="ARBA00023002"/>
    </source>
</evidence>
<dbReference type="KEGG" id="sgs:AVL59_29665"/>